<name>A0ABP9DKH3_9BACT</name>
<accession>A0ABP9DKH3</accession>
<dbReference type="EMBL" id="BAABJX010000064">
    <property type="protein sequence ID" value="GAA4850366.1"/>
    <property type="molecule type" value="Genomic_DNA"/>
</dbReference>
<dbReference type="Proteomes" id="UP001500298">
    <property type="component" value="Unassembled WGS sequence"/>
</dbReference>
<dbReference type="SUPFAM" id="SSF53756">
    <property type="entry name" value="UDP-Glycosyltransferase/glycogen phosphorylase"/>
    <property type="match status" value="1"/>
</dbReference>
<organism evidence="1 2">
    <name type="scientific">Algivirga pacifica</name>
    <dbReference type="NCBI Taxonomy" id="1162670"/>
    <lineage>
        <taxon>Bacteria</taxon>
        <taxon>Pseudomonadati</taxon>
        <taxon>Bacteroidota</taxon>
        <taxon>Cytophagia</taxon>
        <taxon>Cytophagales</taxon>
        <taxon>Flammeovirgaceae</taxon>
        <taxon>Algivirga</taxon>
    </lineage>
</organism>
<proteinExistence type="predicted"/>
<evidence type="ECO:0000313" key="1">
    <source>
        <dbReference type="EMBL" id="GAA4850366.1"/>
    </source>
</evidence>
<sequence length="355" mass="40148">MKILYAIQGTGNGHISRARAIIPELQKYSELDVLISGTQAEVTLPYPIKYRVKGAGFVFGKRGGVDLMETAQILKPVRFRKELMSIPVEEYDLVINDFEPVSAWAAYLKNVPCVSLSHQAAVLTEGAPLPSKNSWFGKSVLNYYAPTQRQYGFHFETYNQGIFTPVIRPKIRNSIAENKGHYTVYLPSYSDQKIIKYLSKIKEVRWEVFSKHCNQAFADHNVFVQPITDDAFVKSLTGAEGVLCGAGFELPSEALFLKKKLMVIPMQKQFEQQCNAAALGKLGVPVIKKLKKKYLPLIQDWVNASDRVEVNYPDQTEEVIQQVLSDFIDLKHEMAEVSWSHEPIPVDKNELVVIH</sequence>
<comment type="caution">
    <text evidence="1">The sequence shown here is derived from an EMBL/GenBank/DDBJ whole genome shotgun (WGS) entry which is preliminary data.</text>
</comment>
<reference evidence="2" key="1">
    <citation type="journal article" date="2019" name="Int. J. Syst. Evol. Microbiol.">
        <title>The Global Catalogue of Microorganisms (GCM) 10K type strain sequencing project: providing services to taxonomists for standard genome sequencing and annotation.</title>
        <authorList>
            <consortium name="The Broad Institute Genomics Platform"/>
            <consortium name="The Broad Institute Genome Sequencing Center for Infectious Disease"/>
            <person name="Wu L."/>
            <person name="Ma J."/>
        </authorList>
    </citation>
    <scope>NUCLEOTIDE SEQUENCE [LARGE SCALE GENOMIC DNA]</scope>
    <source>
        <strain evidence="2">JCM 18326</strain>
    </source>
</reference>
<keyword evidence="2" id="KW-1185">Reference proteome</keyword>
<dbReference type="RefSeq" id="WP_345374869.1">
    <property type="nucleotide sequence ID" value="NZ_BAABJX010000064.1"/>
</dbReference>
<dbReference type="Pfam" id="PF13528">
    <property type="entry name" value="Glyco_trans_1_3"/>
    <property type="match status" value="1"/>
</dbReference>
<gene>
    <name evidence="1" type="ORF">GCM10023331_38780</name>
</gene>
<evidence type="ECO:0000313" key="2">
    <source>
        <dbReference type="Proteomes" id="UP001500298"/>
    </source>
</evidence>
<protein>
    <submittedName>
        <fullName evidence="1">Glycosyltransferase family protein</fullName>
    </submittedName>
</protein>